<keyword evidence="2 9" id="KW-0963">Cytoplasm</keyword>
<dbReference type="InterPro" id="IPR033644">
    <property type="entry name" value="Ferrochelatase_C"/>
</dbReference>
<evidence type="ECO:0000256" key="5">
    <source>
        <dbReference type="ARBA" id="ARBA00023133"/>
    </source>
</evidence>
<comment type="catalytic activity">
    <reaction evidence="8">
        <text>Fe-coproporphyrin III + 2 H(+) = coproporphyrin III + Fe(2+)</text>
        <dbReference type="Rhea" id="RHEA:49572"/>
        <dbReference type="ChEBI" id="CHEBI:15378"/>
        <dbReference type="ChEBI" id="CHEBI:29033"/>
        <dbReference type="ChEBI" id="CHEBI:68438"/>
        <dbReference type="ChEBI" id="CHEBI:131725"/>
        <dbReference type="EC" id="4.99.1.9"/>
    </reaction>
    <physiologicalReaction direction="right-to-left" evidence="8">
        <dbReference type="Rhea" id="RHEA:49574"/>
    </physiologicalReaction>
</comment>
<dbReference type="GO" id="GO:0046872">
    <property type="term" value="F:metal ion binding"/>
    <property type="evidence" value="ECO:0007669"/>
    <property type="project" value="UniProtKB-KW"/>
</dbReference>
<dbReference type="InterPro" id="IPR019772">
    <property type="entry name" value="Ferrochelatase_AS"/>
</dbReference>
<dbReference type="InterPro" id="IPR001015">
    <property type="entry name" value="Ferrochelatase"/>
</dbReference>
<comment type="similarity">
    <text evidence="1 9 10">Belongs to the ferrochelatase family.</text>
</comment>
<dbReference type="CDD" id="cd03411">
    <property type="entry name" value="Ferrochelatase_N"/>
    <property type="match status" value="1"/>
</dbReference>
<dbReference type="KEGG" id="rhy:RD110_09905"/>
<dbReference type="CDD" id="cd00419">
    <property type="entry name" value="Ferrochelatase_C"/>
    <property type="match status" value="1"/>
</dbReference>
<dbReference type="FunFam" id="3.40.50.1400:FF:000002">
    <property type="entry name" value="Ferrochelatase"/>
    <property type="match status" value="1"/>
</dbReference>
<proteinExistence type="inferred from homology"/>
<accession>A0A1P8JUQ2</accession>
<protein>
    <recommendedName>
        <fullName evidence="9 10">Ferrochelatase</fullName>
        <ecNumber evidence="9 10">4.98.1.1</ecNumber>
    </recommendedName>
    <alternativeName>
        <fullName evidence="9">Heme synthase</fullName>
    </alternativeName>
    <alternativeName>
        <fullName evidence="9">Protoheme ferro-lyase</fullName>
    </alternativeName>
</protein>
<evidence type="ECO:0000256" key="10">
    <source>
        <dbReference type="RuleBase" id="RU000607"/>
    </source>
</evidence>
<dbReference type="GO" id="GO:0006783">
    <property type="term" value="P:heme biosynthetic process"/>
    <property type="evidence" value="ECO:0007669"/>
    <property type="project" value="UniProtKB-UniRule"/>
</dbReference>
<evidence type="ECO:0000256" key="8">
    <source>
        <dbReference type="ARBA" id="ARBA00024536"/>
    </source>
</evidence>
<dbReference type="HAMAP" id="MF_00323">
    <property type="entry name" value="Ferrochelatase"/>
    <property type="match status" value="1"/>
</dbReference>
<keyword evidence="6 9" id="KW-0456">Lyase</keyword>
<dbReference type="PANTHER" id="PTHR11108:SF1">
    <property type="entry name" value="FERROCHELATASE, MITOCHONDRIAL"/>
    <property type="match status" value="1"/>
</dbReference>
<keyword evidence="4 9" id="KW-0408">Iron</keyword>
<dbReference type="PROSITE" id="PS00534">
    <property type="entry name" value="FERROCHELATASE"/>
    <property type="match status" value="1"/>
</dbReference>
<keyword evidence="3 9" id="KW-0479">Metal-binding</keyword>
<feature type="binding site" evidence="9">
    <location>
        <position position="218"/>
    </location>
    <ligand>
        <name>Fe(2+)</name>
        <dbReference type="ChEBI" id="CHEBI:29033"/>
    </ligand>
</feature>
<evidence type="ECO:0000313" key="13">
    <source>
        <dbReference type="Proteomes" id="UP000186609"/>
    </source>
</evidence>
<evidence type="ECO:0000256" key="11">
    <source>
        <dbReference type="SAM" id="MobiDB-lite"/>
    </source>
</evidence>
<comment type="pathway">
    <text evidence="9 10">Porphyrin-containing compound metabolism; protoheme biosynthesis; protoheme from protoporphyrin-IX: step 1/1.</text>
</comment>
<dbReference type="NCBIfam" id="TIGR00109">
    <property type="entry name" value="hemH"/>
    <property type="match status" value="1"/>
</dbReference>
<comment type="subcellular location">
    <subcellularLocation>
        <location evidence="9 10">Cytoplasm</location>
    </subcellularLocation>
</comment>
<keyword evidence="13" id="KW-1185">Reference proteome</keyword>
<comment type="function">
    <text evidence="9 10">Catalyzes the ferrous insertion into protoporphyrin IX.</text>
</comment>
<dbReference type="Gene3D" id="3.40.50.1400">
    <property type="match status" value="2"/>
</dbReference>
<feature type="region of interest" description="Disordered" evidence="11">
    <location>
        <begin position="1"/>
        <end position="21"/>
    </location>
</feature>
<dbReference type="UniPathway" id="UPA00252">
    <property type="reaction ID" value="UER00325"/>
</dbReference>
<dbReference type="GO" id="GO:0005737">
    <property type="term" value="C:cytoplasm"/>
    <property type="evidence" value="ECO:0007669"/>
    <property type="project" value="UniProtKB-SubCell"/>
</dbReference>
<reference evidence="12 13" key="1">
    <citation type="submission" date="2017-01" db="EMBL/GenBank/DDBJ databases">
        <authorList>
            <person name="Mah S.A."/>
            <person name="Swanson W.J."/>
            <person name="Moy G.W."/>
            <person name="Vacquier V.D."/>
        </authorList>
    </citation>
    <scope>NUCLEOTIDE SEQUENCE [LARGE SCALE GENOMIC DNA]</scope>
    <source>
        <strain evidence="12 13">DCY110</strain>
    </source>
</reference>
<dbReference type="InterPro" id="IPR033659">
    <property type="entry name" value="Ferrochelatase_N"/>
</dbReference>
<dbReference type="AlphaFoldDB" id="A0A1P8JUQ2"/>
<evidence type="ECO:0000256" key="6">
    <source>
        <dbReference type="ARBA" id="ARBA00023239"/>
    </source>
</evidence>
<comment type="catalytic activity">
    <reaction evidence="9 10">
        <text>heme b + 2 H(+) = protoporphyrin IX + Fe(2+)</text>
        <dbReference type="Rhea" id="RHEA:22584"/>
        <dbReference type="ChEBI" id="CHEBI:15378"/>
        <dbReference type="ChEBI" id="CHEBI:29033"/>
        <dbReference type="ChEBI" id="CHEBI:57306"/>
        <dbReference type="ChEBI" id="CHEBI:60344"/>
        <dbReference type="EC" id="4.98.1.1"/>
    </reaction>
</comment>
<gene>
    <name evidence="9" type="primary">hemH</name>
    <name evidence="12" type="ORF">RD110_09905</name>
</gene>
<dbReference type="GO" id="GO:0004325">
    <property type="term" value="F:ferrochelatase activity"/>
    <property type="evidence" value="ECO:0007669"/>
    <property type="project" value="UniProtKB-UniRule"/>
</dbReference>
<evidence type="ECO:0000256" key="7">
    <source>
        <dbReference type="ARBA" id="ARBA00023244"/>
    </source>
</evidence>
<evidence type="ECO:0000256" key="4">
    <source>
        <dbReference type="ARBA" id="ARBA00023004"/>
    </source>
</evidence>
<evidence type="ECO:0000256" key="9">
    <source>
        <dbReference type="HAMAP-Rule" id="MF_00323"/>
    </source>
</evidence>
<dbReference type="EC" id="4.98.1.1" evidence="9 10"/>
<dbReference type="Proteomes" id="UP000186609">
    <property type="component" value="Chromosome"/>
</dbReference>
<evidence type="ECO:0000256" key="2">
    <source>
        <dbReference type="ARBA" id="ARBA00022490"/>
    </source>
</evidence>
<evidence type="ECO:0000256" key="1">
    <source>
        <dbReference type="ARBA" id="ARBA00007718"/>
    </source>
</evidence>
<sequence length="372" mass="41465">MLDSPFRPEPTFQHGKAPTTPTRSTTAILFCNLGTPDDPTPPAVRRYLAEFLSDHRVIEIPKVIWNLILHGIILRTRPKQSAAKYASIWTKEGSPLRLWTAKQALLLQGWLGERGHRVTVRYAMRYGNPSIPAQLDALKAEGVTRVLIVPAYPQYSATSTASVFDAVYGWAQQIRSIPELRFVNRYHDDPGYIAALAHQVREHWKHHGRPDKLVLSFHGVPERTLHLGDPYHCECHKTARLLAEALDLKPSEFQVTFQSRLGRAKWLEPYTEPTLIALGKAGVKRVDVFCPGFTSDCLETLEEIAMEGRAAFLTAGGKEFHHIACVNDQPTWIAALGAIAQNHLAGWPTQQGPDQVALDAMRARAVALGAKE</sequence>
<dbReference type="OrthoDB" id="9809741at2"/>
<dbReference type="EMBL" id="CP019236">
    <property type="protein sequence ID" value="APW37465.1"/>
    <property type="molecule type" value="Genomic_DNA"/>
</dbReference>
<dbReference type="PANTHER" id="PTHR11108">
    <property type="entry name" value="FERROCHELATASE"/>
    <property type="match status" value="1"/>
</dbReference>
<dbReference type="Pfam" id="PF00762">
    <property type="entry name" value="Ferrochelatase"/>
    <property type="match status" value="1"/>
</dbReference>
<name>A0A1P8JUQ2_9BURK</name>
<keyword evidence="5 9" id="KW-0350">Heme biosynthesis</keyword>
<feature type="binding site" evidence="9">
    <location>
        <position position="299"/>
    </location>
    <ligand>
        <name>Fe(2+)</name>
        <dbReference type="ChEBI" id="CHEBI:29033"/>
    </ligand>
</feature>
<keyword evidence="7 9" id="KW-0627">Porphyrin biosynthesis</keyword>
<evidence type="ECO:0000256" key="3">
    <source>
        <dbReference type="ARBA" id="ARBA00022723"/>
    </source>
</evidence>
<dbReference type="SUPFAM" id="SSF53800">
    <property type="entry name" value="Chelatase"/>
    <property type="match status" value="1"/>
</dbReference>
<evidence type="ECO:0000313" key="12">
    <source>
        <dbReference type="EMBL" id="APW37465.1"/>
    </source>
</evidence>
<dbReference type="STRING" id="1842727.RD110_09905"/>
<organism evidence="12 13">
    <name type="scientific">Rhodoferax koreensis</name>
    <dbReference type="NCBI Taxonomy" id="1842727"/>
    <lineage>
        <taxon>Bacteria</taxon>
        <taxon>Pseudomonadati</taxon>
        <taxon>Pseudomonadota</taxon>
        <taxon>Betaproteobacteria</taxon>
        <taxon>Burkholderiales</taxon>
        <taxon>Comamonadaceae</taxon>
        <taxon>Rhodoferax</taxon>
    </lineage>
</organism>